<keyword evidence="3 7" id="KW-0812">Transmembrane</keyword>
<dbReference type="GO" id="GO:0005886">
    <property type="term" value="C:plasma membrane"/>
    <property type="evidence" value="ECO:0007669"/>
    <property type="project" value="UniProtKB-SubCell"/>
</dbReference>
<keyword evidence="5 7" id="KW-0472">Membrane</keyword>
<keyword evidence="2" id="KW-1003">Cell membrane</keyword>
<feature type="domain" description="TraD/TraG TraM recognition site" evidence="8">
    <location>
        <begin position="360"/>
        <end position="479"/>
    </location>
</feature>
<reference evidence="9 10" key="1">
    <citation type="journal article" date="2008" name="J. Bacteriol.">
        <title>The genome sequence of the tomato-pathogenic actinomycete Clavibacter michiganensis subsp. michiganensis NCPPB382 reveals a large island involved in pathogenicity.</title>
        <authorList>
            <person name="Gartemann K.H."/>
            <person name="Abt B."/>
            <person name="Bekel T."/>
            <person name="Burger A."/>
            <person name="Engemann J."/>
            <person name="Flugel M."/>
            <person name="Gaigalat L."/>
            <person name="Goesmann A."/>
            <person name="Grafen I."/>
            <person name="Kalinowski J."/>
            <person name="Kaup O."/>
            <person name="Kirchner O."/>
            <person name="Krause L."/>
            <person name="Linke B."/>
            <person name="McHardy A."/>
            <person name="Meyer F."/>
            <person name="Pohle S."/>
            <person name="Ruckert C."/>
            <person name="Schneiker S."/>
            <person name="Zellermann E.M."/>
            <person name="Puhler A."/>
            <person name="Eichenlaub R."/>
            <person name="Kaiser O."/>
            <person name="Bartels D."/>
        </authorList>
    </citation>
    <scope>NUCLEOTIDE SEQUENCE [LARGE SCALE GENOMIC DNA]</scope>
    <source>
        <strain evidence="9 10">NCPPB 382</strain>
        <plasmid evidence="9">pCM2</plasmid>
    </source>
</reference>
<feature type="compositionally biased region" description="Basic residues" evidence="6">
    <location>
        <begin position="520"/>
        <end position="530"/>
    </location>
</feature>
<dbReference type="EMBL" id="AM711866">
    <property type="protein sequence ID" value="CAM98496.1"/>
    <property type="molecule type" value="Genomic_DNA"/>
</dbReference>
<dbReference type="RefSeq" id="WP_011931167.1">
    <property type="nucleotide sequence ID" value="NC_009479.1"/>
</dbReference>
<evidence type="ECO:0000256" key="5">
    <source>
        <dbReference type="ARBA" id="ARBA00023136"/>
    </source>
</evidence>
<geneLocation type="plasmid" evidence="9 10">
    <name>pCM2</name>
</geneLocation>
<protein>
    <submittedName>
        <fullName evidence="9">Conjugal transfer protein</fullName>
    </submittedName>
</protein>
<dbReference type="AlphaFoldDB" id="A5CLM6"/>
<sequence length="552" mass="60193">MYTPAPDPIQMAFEQFQWPWWGTPLLIALAVLALAGAVLALIRMHGRHPVDRMQRHLRAGNRLAPVMYPARLKATREDLHPNVEDLPPGQKIGTLVGAVGTWVWQGWRDVAIYIFGPGRGKTTGSVVRHMLEAPGAAVMTSNKVDGVKEVLAGRQRAGEQWVYDPMQVYRQEGTPDFVYDPLDDVTDLTTAQEIAAIFEASTKDGDSKSDAQFDSQGRDLFAYALLAAKLEGEGDAQVYTWITQQKHDELRAVMRKHGQSGPAAALLGLQGQPDKTRGSVYATAQRMASALANDKLLAWTNAPGVRRFDADAFVRSNDTAVLISRNGAGSGGAFVAALVRSIARAGERAASADGGRIRVPVVFELDEVANIVRWPELPELVSFYGSLGLILGMYFQSWGQIVRTFGNDGADALWSTSSIRVYGGGESTQSPFLKRFSESIGNYEEWTTNTSSGRNGSTKSRTSRSKPILPADVLAHLPKWRAVFDASDVGPVLIRIRPCFEDKVLMAMINGQEVVNGKIVKPKKPKKPKRPAAEPAAEPAAITERPEHVDAV</sequence>
<gene>
    <name evidence="9" type="primary">traG</name>
    <name evidence="9" type="ordered locus">pCM2_0015</name>
</gene>
<evidence type="ECO:0000313" key="10">
    <source>
        <dbReference type="Proteomes" id="UP000001564"/>
    </source>
</evidence>
<dbReference type="CDD" id="cd01127">
    <property type="entry name" value="TrwB_TraG_TraD_VirD4"/>
    <property type="match status" value="1"/>
</dbReference>
<dbReference type="HOGENOM" id="CLU_029028_2_0_11"/>
<dbReference type="KEGG" id="cmi:pCM2_0015"/>
<evidence type="ECO:0000259" key="8">
    <source>
        <dbReference type="Pfam" id="PF12696"/>
    </source>
</evidence>
<feature type="region of interest" description="Disordered" evidence="6">
    <location>
        <begin position="520"/>
        <end position="552"/>
    </location>
</feature>
<organism evidence="9 10">
    <name type="scientific">Clavibacter michiganensis subsp. michiganensis (strain NCPPB 382)</name>
    <dbReference type="NCBI Taxonomy" id="443906"/>
    <lineage>
        <taxon>Bacteria</taxon>
        <taxon>Bacillati</taxon>
        <taxon>Actinomycetota</taxon>
        <taxon>Actinomycetes</taxon>
        <taxon>Micrococcales</taxon>
        <taxon>Microbacteriaceae</taxon>
        <taxon>Clavibacter</taxon>
    </lineage>
</organism>
<dbReference type="PANTHER" id="PTHR37937:SF1">
    <property type="entry name" value="CONJUGATIVE TRANSFER: DNA TRANSPORT"/>
    <property type="match status" value="1"/>
</dbReference>
<dbReference type="OrthoDB" id="226701at2"/>
<evidence type="ECO:0000256" key="1">
    <source>
        <dbReference type="ARBA" id="ARBA00004651"/>
    </source>
</evidence>
<dbReference type="InterPro" id="IPR051539">
    <property type="entry name" value="T4SS-coupling_protein"/>
</dbReference>
<feature type="compositionally biased region" description="Low complexity" evidence="6">
    <location>
        <begin position="447"/>
        <end position="460"/>
    </location>
</feature>
<dbReference type="Proteomes" id="UP000001564">
    <property type="component" value="Plasmid pCM2"/>
</dbReference>
<dbReference type="PANTHER" id="PTHR37937">
    <property type="entry name" value="CONJUGATIVE TRANSFER: DNA TRANSPORT"/>
    <property type="match status" value="1"/>
</dbReference>
<dbReference type="SUPFAM" id="SSF52540">
    <property type="entry name" value="P-loop containing nucleoside triphosphate hydrolases"/>
    <property type="match status" value="1"/>
</dbReference>
<evidence type="ECO:0000256" key="4">
    <source>
        <dbReference type="ARBA" id="ARBA00022989"/>
    </source>
</evidence>
<keyword evidence="4 7" id="KW-1133">Transmembrane helix</keyword>
<evidence type="ECO:0000256" key="7">
    <source>
        <dbReference type="SAM" id="Phobius"/>
    </source>
</evidence>
<dbReference type="InterPro" id="IPR032689">
    <property type="entry name" value="TraG-D_C"/>
</dbReference>
<keyword evidence="10" id="KW-1185">Reference proteome</keyword>
<feature type="region of interest" description="Disordered" evidence="6">
    <location>
        <begin position="445"/>
        <end position="465"/>
    </location>
</feature>
<dbReference type="InterPro" id="IPR027417">
    <property type="entry name" value="P-loop_NTPase"/>
</dbReference>
<keyword evidence="9" id="KW-0614">Plasmid</keyword>
<feature type="transmembrane region" description="Helical" evidence="7">
    <location>
        <begin position="20"/>
        <end position="42"/>
    </location>
</feature>
<accession>A5CLM6</accession>
<evidence type="ECO:0000313" key="9">
    <source>
        <dbReference type="EMBL" id="CAM98496.1"/>
    </source>
</evidence>
<evidence type="ECO:0000256" key="6">
    <source>
        <dbReference type="SAM" id="MobiDB-lite"/>
    </source>
</evidence>
<comment type="subcellular location">
    <subcellularLocation>
        <location evidence="1">Cell membrane</location>
        <topology evidence="1">Multi-pass membrane protein</topology>
    </subcellularLocation>
</comment>
<dbReference type="Pfam" id="PF12696">
    <property type="entry name" value="TraG-D_C"/>
    <property type="match status" value="1"/>
</dbReference>
<dbReference type="Gene3D" id="3.40.50.300">
    <property type="entry name" value="P-loop containing nucleotide triphosphate hydrolases"/>
    <property type="match status" value="1"/>
</dbReference>
<evidence type="ECO:0000256" key="2">
    <source>
        <dbReference type="ARBA" id="ARBA00022475"/>
    </source>
</evidence>
<evidence type="ECO:0000256" key="3">
    <source>
        <dbReference type="ARBA" id="ARBA00022692"/>
    </source>
</evidence>
<proteinExistence type="predicted"/>
<name>A5CLM6_CLAM3</name>